<dbReference type="EMBL" id="ONZF01000005">
    <property type="protein sequence ID" value="SPJ24664.1"/>
    <property type="molecule type" value="Genomic_DNA"/>
</dbReference>
<keyword evidence="1" id="KW-0812">Transmembrane</keyword>
<dbReference type="OrthoDB" id="7345733at2"/>
<keyword evidence="4" id="KW-1185">Reference proteome</keyword>
<dbReference type="InterPro" id="IPR005182">
    <property type="entry name" value="YdbS-like_PH"/>
</dbReference>
<keyword evidence="1" id="KW-1133">Transmembrane helix</keyword>
<dbReference type="NCBIfam" id="NF040894">
    <property type="entry name" value="puhB_PGC"/>
    <property type="match status" value="1"/>
</dbReference>
<dbReference type="RefSeq" id="WP_108894489.1">
    <property type="nucleotide sequence ID" value="NZ_ONZF01000005.1"/>
</dbReference>
<feature type="domain" description="YdbS-like PH" evidence="2">
    <location>
        <begin position="101"/>
        <end position="184"/>
    </location>
</feature>
<evidence type="ECO:0000259" key="2">
    <source>
        <dbReference type="Pfam" id="PF03703"/>
    </source>
</evidence>
<proteinExistence type="predicted"/>
<feature type="transmembrane region" description="Helical" evidence="1">
    <location>
        <begin position="37"/>
        <end position="59"/>
    </location>
</feature>
<dbReference type="Proteomes" id="UP000244912">
    <property type="component" value="Unassembled WGS sequence"/>
</dbReference>
<evidence type="ECO:0000313" key="4">
    <source>
        <dbReference type="Proteomes" id="UP000244912"/>
    </source>
</evidence>
<name>A0A2R8BWX8_9RHOB</name>
<accession>A0A2R8BWX8</accession>
<protein>
    <recommendedName>
        <fullName evidence="2">YdbS-like PH domain-containing protein</fullName>
    </recommendedName>
</protein>
<feature type="transmembrane region" description="Helical" evidence="1">
    <location>
        <begin position="71"/>
        <end position="98"/>
    </location>
</feature>
<organism evidence="3 4">
    <name type="scientific">Palleronia abyssalis</name>
    <dbReference type="NCBI Taxonomy" id="1501240"/>
    <lineage>
        <taxon>Bacteria</taxon>
        <taxon>Pseudomonadati</taxon>
        <taxon>Pseudomonadota</taxon>
        <taxon>Alphaproteobacteria</taxon>
        <taxon>Rhodobacterales</taxon>
        <taxon>Roseobacteraceae</taxon>
        <taxon>Palleronia</taxon>
    </lineage>
</organism>
<evidence type="ECO:0000313" key="3">
    <source>
        <dbReference type="EMBL" id="SPJ24664.1"/>
    </source>
</evidence>
<sequence>MPRDYRNDPDFTIEEIPGLPESLPRGESVLWQGRPDAWALAVSSLSLKWIAGYFVLLAFARGASLAAEFGWLRAMGYGVPILAVGLVACAILFAIAWVQARATVYTITTERVAMRIGAALTLTVNLPFPKIASADLALGRSGTGTIALTPASETRLSYVVLWPHVRPWHMRDVKPALRCVKDAKLIAGILANAVEARSTRPELSAMAAE</sequence>
<dbReference type="Pfam" id="PF03703">
    <property type="entry name" value="bPH_2"/>
    <property type="match status" value="1"/>
</dbReference>
<keyword evidence="1" id="KW-0472">Membrane</keyword>
<dbReference type="InterPro" id="IPR054839">
    <property type="entry name" value="puhB_PGC"/>
</dbReference>
<reference evidence="3 4" key="1">
    <citation type="submission" date="2018-03" db="EMBL/GenBank/DDBJ databases">
        <authorList>
            <person name="Keele B.F."/>
        </authorList>
    </citation>
    <scope>NUCLEOTIDE SEQUENCE [LARGE SCALE GENOMIC DNA]</scope>
    <source>
        <strain evidence="3 4">CECT 8504</strain>
    </source>
</reference>
<dbReference type="AlphaFoldDB" id="A0A2R8BWX8"/>
<gene>
    <name evidence="3" type="ORF">PAA8504_02501</name>
</gene>
<evidence type="ECO:0000256" key="1">
    <source>
        <dbReference type="SAM" id="Phobius"/>
    </source>
</evidence>